<sequence length="106" mass="12502">MVVLFAGKSLSGTIKVCLYTILYVFYHCTVHIIDFYDFLYFCCNTLGIWCSYAEKLNKERYAKKDLFSHLFYYTSCCQWDHCNTRPFRSYIAFTFATLLGLISAFI</sequence>
<evidence type="ECO:0000313" key="1">
    <source>
        <dbReference type="EMBL" id="EJW04583.1"/>
    </source>
</evidence>
<reference evidence="1 2" key="1">
    <citation type="submission" date="2011-08" db="EMBL/GenBank/DDBJ databases">
        <authorList>
            <person name="Liu Z.J."/>
            <person name="Shi F.L."/>
            <person name="Lu J.Q."/>
            <person name="Li M."/>
            <person name="Wang Z.L."/>
        </authorList>
    </citation>
    <scope>NUCLEOTIDE SEQUENCE [LARGE SCALE GENOMIC DNA]</scope>
    <source>
        <strain evidence="1 2">USNM 41457</strain>
    </source>
</reference>
<accession>J8ZY76</accession>
<dbReference type="VEuPathDB" id="MicrosporidiaDB:EDEG_01210"/>
<dbReference type="Proteomes" id="UP000003163">
    <property type="component" value="Unassembled WGS sequence"/>
</dbReference>
<reference evidence="2" key="2">
    <citation type="submission" date="2015-07" db="EMBL/GenBank/DDBJ databases">
        <title>Contrasting host-pathogen interactions and genome evolution in two generalist and specialist microsporidian pathogens of mosquitoes.</title>
        <authorList>
            <consortium name="The Broad Institute Genomics Platform"/>
            <consortium name="The Broad Institute Genome Sequencing Center for Infectious Disease"/>
            <person name="Cuomo C.A."/>
            <person name="Sanscrainte N.D."/>
            <person name="Goldberg J.M."/>
            <person name="Heiman D."/>
            <person name="Young S."/>
            <person name="Zeng Q."/>
            <person name="Becnel J.J."/>
            <person name="Birren B.W."/>
        </authorList>
    </citation>
    <scope>NUCLEOTIDE SEQUENCE [LARGE SCALE GENOMIC DNA]</scope>
    <source>
        <strain evidence="2">USNM 41457</strain>
    </source>
</reference>
<evidence type="ECO:0000313" key="2">
    <source>
        <dbReference type="Proteomes" id="UP000003163"/>
    </source>
</evidence>
<dbReference type="HOGENOM" id="CLU_2223231_0_0_1"/>
<organism evidence="1 2">
    <name type="scientific">Edhazardia aedis (strain USNM 41457)</name>
    <name type="common">Microsporidian parasite</name>
    <dbReference type="NCBI Taxonomy" id="1003232"/>
    <lineage>
        <taxon>Eukaryota</taxon>
        <taxon>Fungi</taxon>
        <taxon>Fungi incertae sedis</taxon>
        <taxon>Microsporidia</taxon>
        <taxon>Edhazardia</taxon>
    </lineage>
</organism>
<dbReference type="InParanoid" id="J8ZY76"/>
<dbReference type="EMBL" id="AFBI03000016">
    <property type="protein sequence ID" value="EJW04583.1"/>
    <property type="molecule type" value="Genomic_DNA"/>
</dbReference>
<comment type="caution">
    <text evidence="1">The sequence shown here is derived from an EMBL/GenBank/DDBJ whole genome shotgun (WGS) entry which is preliminary data.</text>
</comment>
<protein>
    <submittedName>
        <fullName evidence="1">Uncharacterized protein</fullName>
    </submittedName>
</protein>
<gene>
    <name evidence="1" type="ORF">EDEG_01210</name>
</gene>
<keyword evidence="2" id="KW-1185">Reference proteome</keyword>
<proteinExistence type="predicted"/>
<name>J8ZY76_EDHAE</name>
<dbReference type="AlphaFoldDB" id="J8ZY76"/>